<dbReference type="EMBL" id="JBEPSJ010000001">
    <property type="protein sequence ID" value="MET4581053.1"/>
    <property type="molecule type" value="Genomic_DNA"/>
</dbReference>
<reference evidence="1 2" key="1">
    <citation type="submission" date="2024-06" db="EMBL/GenBank/DDBJ databases">
        <title>Sorghum-associated microbial communities from plants grown in Nebraska, USA.</title>
        <authorList>
            <person name="Schachtman D."/>
        </authorList>
    </citation>
    <scope>NUCLEOTIDE SEQUENCE [LARGE SCALE GENOMIC DNA]</scope>
    <source>
        <strain evidence="1 2">2857</strain>
    </source>
</reference>
<protein>
    <submittedName>
        <fullName evidence="1">Uncharacterized protein</fullName>
    </submittedName>
</protein>
<proteinExistence type="predicted"/>
<gene>
    <name evidence="1" type="ORF">ABIE21_000543</name>
</gene>
<evidence type="ECO:0000313" key="2">
    <source>
        <dbReference type="Proteomes" id="UP001549257"/>
    </source>
</evidence>
<evidence type="ECO:0000313" key="1">
    <source>
        <dbReference type="EMBL" id="MET4581053.1"/>
    </source>
</evidence>
<comment type="caution">
    <text evidence="1">The sequence shown here is derived from an EMBL/GenBank/DDBJ whole genome shotgun (WGS) entry which is preliminary data.</text>
</comment>
<accession>A0ABV2QKI7</accession>
<organism evidence="1 2">
    <name type="scientific">Conyzicola nivalis</name>
    <dbReference type="NCBI Taxonomy" id="1477021"/>
    <lineage>
        <taxon>Bacteria</taxon>
        <taxon>Bacillati</taxon>
        <taxon>Actinomycetota</taxon>
        <taxon>Actinomycetes</taxon>
        <taxon>Micrococcales</taxon>
        <taxon>Microbacteriaceae</taxon>
        <taxon>Conyzicola</taxon>
    </lineage>
</organism>
<sequence length="36" mass="3770">MNPTGPADPELTPTSPIDITAILAHQNDSTGADHDR</sequence>
<name>A0ABV2QKI7_9MICO</name>
<keyword evidence="2" id="KW-1185">Reference proteome</keyword>
<dbReference type="Proteomes" id="UP001549257">
    <property type="component" value="Unassembled WGS sequence"/>
</dbReference>